<dbReference type="PROSITE" id="PS50110">
    <property type="entry name" value="RESPONSE_REGULATORY"/>
    <property type="match status" value="1"/>
</dbReference>
<comment type="caution">
    <text evidence="4">The sequence shown here is derived from an EMBL/GenBank/DDBJ whole genome shotgun (WGS) entry which is preliminary data.</text>
</comment>
<evidence type="ECO:0000313" key="4">
    <source>
        <dbReference type="EMBL" id="CAG8767232.1"/>
    </source>
</evidence>
<dbReference type="EMBL" id="CAJVPS010050022">
    <property type="protein sequence ID" value="CAG8767232.1"/>
    <property type="molecule type" value="Genomic_DNA"/>
</dbReference>
<dbReference type="PRINTS" id="PR00344">
    <property type="entry name" value="BCTRLSENSOR"/>
</dbReference>
<sequence>HEGTGIGLALIKELITLHGGDISVTSKVGQGTTFKCRFITGYIHLPRDQVCLNKKEDETSYENQLYTKKQLYLEENLQWIHSSEPMTRERNRSRSSDNERFSLDYFSLSENIKHRILLVEDNTDMRNYLKELLKKEFDVHTANN</sequence>
<dbReference type="InterPro" id="IPR001789">
    <property type="entry name" value="Sig_transdc_resp-reg_receiver"/>
</dbReference>
<feature type="domain" description="Response regulatory" evidence="3">
    <location>
        <begin position="115"/>
        <end position="144"/>
    </location>
</feature>
<accession>A0A9N9J7F3</accession>
<dbReference type="InterPro" id="IPR003594">
    <property type="entry name" value="HATPase_dom"/>
</dbReference>
<feature type="non-terminal residue" evidence="4">
    <location>
        <position position="1"/>
    </location>
</feature>
<dbReference type="AlphaFoldDB" id="A0A9N9J7F3"/>
<dbReference type="OrthoDB" id="5378913at2759"/>
<dbReference type="InterPro" id="IPR036890">
    <property type="entry name" value="HATPase_C_sf"/>
</dbReference>
<proteinExistence type="predicted"/>
<dbReference type="PANTHER" id="PTHR43547:SF2">
    <property type="entry name" value="HYBRID SIGNAL TRANSDUCTION HISTIDINE KINASE C"/>
    <property type="match status" value="1"/>
</dbReference>
<reference evidence="4" key="1">
    <citation type="submission" date="2021-06" db="EMBL/GenBank/DDBJ databases">
        <authorList>
            <person name="Kallberg Y."/>
            <person name="Tangrot J."/>
            <person name="Rosling A."/>
        </authorList>
    </citation>
    <scope>NUCLEOTIDE SEQUENCE</scope>
    <source>
        <strain evidence="4">FL130A</strain>
    </source>
</reference>
<gene>
    <name evidence="4" type="ORF">ALEPTO_LOCUS13944</name>
</gene>
<dbReference type="PANTHER" id="PTHR43547">
    <property type="entry name" value="TWO-COMPONENT HISTIDINE KINASE"/>
    <property type="match status" value="1"/>
</dbReference>
<dbReference type="Pfam" id="PF02518">
    <property type="entry name" value="HATPase_c"/>
    <property type="match status" value="1"/>
</dbReference>
<name>A0A9N9J7F3_9GLOM</name>
<evidence type="ECO:0000256" key="1">
    <source>
        <dbReference type="ARBA" id="ARBA00022553"/>
    </source>
</evidence>
<evidence type="ECO:0000256" key="2">
    <source>
        <dbReference type="PROSITE-ProRule" id="PRU00169"/>
    </source>
</evidence>
<dbReference type="SUPFAM" id="SSF55874">
    <property type="entry name" value="ATPase domain of HSP90 chaperone/DNA topoisomerase II/histidine kinase"/>
    <property type="match status" value="1"/>
</dbReference>
<dbReference type="Proteomes" id="UP000789508">
    <property type="component" value="Unassembled WGS sequence"/>
</dbReference>
<protein>
    <submittedName>
        <fullName evidence="4">5915_t:CDS:1</fullName>
    </submittedName>
</protein>
<organism evidence="4 5">
    <name type="scientific">Ambispora leptoticha</name>
    <dbReference type="NCBI Taxonomy" id="144679"/>
    <lineage>
        <taxon>Eukaryota</taxon>
        <taxon>Fungi</taxon>
        <taxon>Fungi incertae sedis</taxon>
        <taxon>Mucoromycota</taxon>
        <taxon>Glomeromycotina</taxon>
        <taxon>Glomeromycetes</taxon>
        <taxon>Archaeosporales</taxon>
        <taxon>Ambisporaceae</taxon>
        <taxon>Ambispora</taxon>
    </lineage>
</organism>
<dbReference type="InterPro" id="IPR004358">
    <property type="entry name" value="Sig_transdc_His_kin-like_C"/>
</dbReference>
<keyword evidence="1" id="KW-0597">Phosphoprotein</keyword>
<dbReference type="Gene3D" id="3.40.50.2300">
    <property type="match status" value="1"/>
</dbReference>
<evidence type="ECO:0000313" key="5">
    <source>
        <dbReference type="Proteomes" id="UP000789508"/>
    </source>
</evidence>
<keyword evidence="5" id="KW-1185">Reference proteome</keyword>
<evidence type="ECO:0000259" key="3">
    <source>
        <dbReference type="PROSITE" id="PS50110"/>
    </source>
</evidence>
<dbReference type="Gene3D" id="3.30.565.10">
    <property type="entry name" value="Histidine kinase-like ATPase, C-terminal domain"/>
    <property type="match status" value="1"/>
</dbReference>
<comment type="caution">
    <text evidence="2">Lacks conserved residue(s) required for the propagation of feature annotation.</text>
</comment>
<feature type="non-terminal residue" evidence="4">
    <location>
        <position position="144"/>
    </location>
</feature>
<dbReference type="GO" id="GO:0000155">
    <property type="term" value="F:phosphorelay sensor kinase activity"/>
    <property type="evidence" value="ECO:0007669"/>
    <property type="project" value="TreeGrafter"/>
</dbReference>